<dbReference type="Gene3D" id="3.30.465.10">
    <property type="match status" value="1"/>
</dbReference>
<proteinExistence type="inferred from homology"/>
<keyword evidence="2" id="KW-0813">Transport</keyword>
<dbReference type="SMART" id="SM00116">
    <property type="entry name" value="CBS"/>
    <property type="match status" value="2"/>
</dbReference>
<dbReference type="Pfam" id="PF00571">
    <property type="entry name" value="CBS"/>
    <property type="match status" value="2"/>
</dbReference>
<keyword evidence="3" id="KW-0677">Repeat</keyword>
<comment type="function">
    <text evidence="7">Plays a role in the transport of magnesium and cobalt ions.</text>
</comment>
<evidence type="ECO:0000256" key="6">
    <source>
        <dbReference type="ARBA" id="ARBA00023285"/>
    </source>
</evidence>
<dbReference type="InterPro" id="IPR000644">
    <property type="entry name" value="CBS_dom"/>
</dbReference>
<protein>
    <recommendedName>
        <fullName evidence="8">Magnesium and cobalt efflux protein CorC</fullName>
    </recommendedName>
</protein>
<gene>
    <name evidence="10" type="ORF">METZ01_LOCUS26238</name>
</gene>
<dbReference type="Pfam" id="PF03471">
    <property type="entry name" value="CorC_HlyC"/>
    <property type="match status" value="1"/>
</dbReference>
<dbReference type="FunFam" id="3.10.580.10:FF:000002">
    <property type="entry name" value="Magnesium/cobalt efflux protein CorC"/>
    <property type="match status" value="1"/>
</dbReference>
<dbReference type="PANTHER" id="PTHR22777:SF27">
    <property type="entry name" value="MAGNESIUM AND COBALT EFFLUX PROTEIN CORC"/>
    <property type="match status" value="1"/>
</dbReference>
<dbReference type="GO" id="GO:0005886">
    <property type="term" value="C:plasma membrane"/>
    <property type="evidence" value="ECO:0007669"/>
    <property type="project" value="TreeGrafter"/>
</dbReference>
<keyword evidence="4" id="KW-0460">Magnesium</keyword>
<dbReference type="PANTHER" id="PTHR22777">
    <property type="entry name" value="HEMOLYSIN-RELATED"/>
    <property type="match status" value="1"/>
</dbReference>
<organism evidence="10">
    <name type="scientific">marine metagenome</name>
    <dbReference type="NCBI Taxonomy" id="408172"/>
    <lineage>
        <taxon>unclassified sequences</taxon>
        <taxon>metagenomes</taxon>
        <taxon>ecological metagenomes</taxon>
    </lineage>
</organism>
<reference evidence="10" key="1">
    <citation type="submission" date="2018-05" db="EMBL/GenBank/DDBJ databases">
        <authorList>
            <person name="Lanie J.A."/>
            <person name="Ng W.-L."/>
            <person name="Kazmierczak K.M."/>
            <person name="Andrzejewski T.M."/>
            <person name="Davidsen T.M."/>
            <person name="Wayne K.J."/>
            <person name="Tettelin H."/>
            <person name="Glass J.I."/>
            <person name="Rusch D."/>
            <person name="Podicherti R."/>
            <person name="Tsui H.-C.T."/>
            <person name="Winkler M.E."/>
        </authorList>
    </citation>
    <scope>NUCLEOTIDE SEQUENCE</scope>
</reference>
<comment type="similarity">
    <text evidence="1">Belongs to the UPF0053 family.</text>
</comment>
<evidence type="ECO:0000256" key="1">
    <source>
        <dbReference type="ARBA" id="ARBA00006337"/>
    </source>
</evidence>
<evidence type="ECO:0000256" key="3">
    <source>
        <dbReference type="ARBA" id="ARBA00022737"/>
    </source>
</evidence>
<evidence type="ECO:0000256" key="2">
    <source>
        <dbReference type="ARBA" id="ARBA00022448"/>
    </source>
</evidence>
<dbReference type="AlphaFoldDB" id="A0A381Q3B5"/>
<evidence type="ECO:0000256" key="5">
    <source>
        <dbReference type="ARBA" id="ARBA00023122"/>
    </source>
</evidence>
<evidence type="ECO:0000256" key="4">
    <source>
        <dbReference type="ARBA" id="ARBA00022842"/>
    </source>
</evidence>
<dbReference type="PROSITE" id="PS51371">
    <property type="entry name" value="CBS"/>
    <property type="match status" value="2"/>
</dbReference>
<dbReference type="InterPro" id="IPR005170">
    <property type="entry name" value="Transptr-assoc_dom"/>
</dbReference>
<dbReference type="InterPro" id="IPR046342">
    <property type="entry name" value="CBS_dom_sf"/>
</dbReference>
<sequence>MNDEPPSSLVESQRLGITKKIRDKIKEIYQNFSYKPQNKQDIAGSIRDSSDRGVLEKGTLSMMEGALKVSTAQVREIMIHKPQIIFVDSTEEPEDFLPRIIKSRHSRFPVFNKETEEIEGILLAKDLLPLLSPKNTVKLELNSLLRPAVLVPESKKLNTLLDEFRASRNHMAIVIDEYGGITGLVTIEDVLEEIVGEIEDEHDDLQDQMIKRLSDEEFLVSALIPIEDFNKEFDCELSDKDFDTLGGIVMHHFARFPRTNDAISIGSLRFVIASTEKRRLKKIRVVKSK</sequence>
<dbReference type="InterPro" id="IPR054115">
    <property type="entry name" value="CorC_N"/>
</dbReference>
<keyword evidence="5" id="KW-0129">CBS domain</keyword>
<evidence type="ECO:0000256" key="8">
    <source>
        <dbReference type="ARBA" id="ARBA00040729"/>
    </source>
</evidence>
<evidence type="ECO:0000256" key="7">
    <source>
        <dbReference type="ARBA" id="ARBA00037273"/>
    </source>
</evidence>
<dbReference type="InterPro" id="IPR016169">
    <property type="entry name" value="FAD-bd_PCMH_sub2"/>
</dbReference>
<dbReference type="Gene3D" id="3.10.580.10">
    <property type="entry name" value="CBS-domain"/>
    <property type="match status" value="1"/>
</dbReference>
<dbReference type="EMBL" id="UINC01001177">
    <property type="protein sequence ID" value="SUZ73384.1"/>
    <property type="molecule type" value="Genomic_DNA"/>
</dbReference>
<dbReference type="SUPFAM" id="SSF56176">
    <property type="entry name" value="FAD-binding/transporter-associated domain-like"/>
    <property type="match status" value="1"/>
</dbReference>
<evidence type="ECO:0000259" key="9">
    <source>
        <dbReference type="PROSITE" id="PS51371"/>
    </source>
</evidence>
<dbReference type="InterPro" id="IPR036318">
    <property type="entry name" value="FAD-bd_PCMH-like_sf"/>
</dbReference>
<name>A0A381Q3B5_9ZZZZ</name>
<dbReference type="SMART" id="SM01091">
    <property type="entry name" value="CorC_HlyC"/>
    <property type="match status" value="1"/>
</dbReference>
<feature type="domain" description="CBS" evidence="9">
    <location>
        <begin position="78"/>
        <end position="139"/>
    </location>
</feature>
<dbReference type="GO" id="GO:0050660">
    <property type="term" value="F:flavin adenine dinucleotide binding"/>
    <property type="evidence" value="ECO:0007669"/>
    <property type="project" value="InterPro"/>
</dbReference>
<dbReference type="Pfam" id="PF21917">
    <property type="entry name" value="NMB0537_N"/>
    <property type="match status" value="1"/>
</dbReference>
<dbReference type="CDD" id="cd04590">
    <property type="entry name" value="CBS_pair_CorC_HlyC_assoc"/>
    <property type="match status" value="1"/>
</dbReference>
<accession>A0A381Q3B5</accession>
<evidence type="ECO:0000313" key="10">
    <source>
        <dbReference type="EMBL" id="SUZ73384.1"/>
    </source>
</evidence>
<keyword evidence="6" id="KW-0170">Cobalt</keyword>
<dbReference type="InterPro" id="IPR044751">
    <property type="entry name" value="Ion_transp-like_CBS"/>
</dbReference>
<feature type="domain" description="CBS" evidence="9">
    <location>
        <begin position="144"/>
        <end position="201"/>
    </location>
</feature>
<dbReference type="SUPFAM" id="SSF54631">
    <property type="entry name" value="CBS-domain pair"/>
    <property type="match status" value="1"/>
</dbReference>